<evidence type="ECO:0000259" key="2">
    <source>
        <dbReference type="PROSITE" id="PS50181"/>
    </source>
</evidence>
<dbReference type="PANTHER" id="PTHR31350">
    <property type="entry name" value="SI:DKEY-261L7.2"/>
    <property type="match status" value="1"/>
</dbReference>
<dbReference type="NCBIfam" id="TIGR02097">
    <property type="entry name" value="yccV"/>
    <property type="match status" value="1"/>
</dbReference>
<dbReference type="SUPFAM" id="SSF81383">
    <property type="entry name" value="F-box domain"/>
    <property type="match status" value="1"/>
</dbReference>
<comment type="caution">
    <text evidence="3">The sequence shown here is derived from an EMBL/GenBank/DDBJ whole genome shotgun (WGS) entry which is preliminary data.</text>
</comment>
<dbReference type="InterPro" id="IPR011722">
    <property type="entry name" value="Hemimethylated_DNA-bd_dom"/>
</dbReference>
<organism evidence="3 4">
    <name type="scientific">Cryoendolithus antarcticus</name>
    <dbReference type="NCBI Taxonomy" id="1507870"/>
    <lineage>
        <taxon>Eukaryota</taxon>
        <taxon>Fungi</taxon>
        <taxon>Dikarya</taxon>
        <taxon>Ascomycota</taxon>
        <taxon>Pezizomycotina</taxon>
        <taxon>Dothideomycetes</taxon>
        <taxon>Dothideomycetidae</taxon>
        <taxon>Cladosporiales</taxon>
        <taxon>Cladosporiaceae</taxon>
        <taxon>Cryoendolithus</taxon>
    </lineage>
</organism>
<dbReference type="Pfam" id="PF13369">
    <property type="entry name" value="Transglut_core2"/>
    <property type="match status" value="1"/>
</dbReference>
<protein>
    <recommendedName>
        <fullName evidence="2">F-box domain-containing protein</fullName>
    </recommendedName>
</protein>
<feature type="domain" description="F-box" evidence="2">
    <location>
        <begin position="3"/>
        <end position="49"/>
    </location>
</feature>
<dbReference type="InterPro" id="IPR001810">
    <property type="entry name" value="F-box_dom"/>
</dbReference>
<dbReference type="Pfam" id="PF08755">
    <property type="entry name" value="YccV-like"/>
    <property type="match status" value="1"/>
</dbReference>
<dbReference type="STRING" id="1507870.A0A1V8TLX4"/>
<dbReference type="EMBL" id="NAJO01000005">
    <property type="protein sequence ID" value="OQO12389.1"/>
    <property type="molecule type" value="Genomic_DNA"/>
</dbReference>
<dbReference type="Gene3D" id="2.30.30.390">
    <property type="entry name" value="Hemimethylated DNA-binding domain"/>
    <property type="match status" value="1"/>
</dbReference>
<dbReference type="InterPro" id="IPR036623">
    <property type="entry name" value="Hemimethylated_DNA-bd_sf"/>
</dbReference>
<proteinExistence type="predicted"/>
<evidence type="ECO:0000313" key="3">
    <source>
        <dbReference type="EMBL" id="OQO12389.1"/>
    </source>
</evidence>
<dbReference type="SMART" id="SM00992">
    <property type="entry name" value="YccV-like"/>
    <property type="match status" value="1"/>
</dbReference>
<gene>
    <name evidence="3" type="ORF">B0A48_03031</name>
</gene>
<dbReference type="SUPFAM" id="SSF141255">
    <property type="entry name" value="YccV-like"/>
    <property type="match status" value="1"/>
</dbReference>
<dbReference type="PROSITE" id="PS50181">
    <property type="entry name" value="FBOX"/>
    <property type="match status" value="1"/>
</dbReference>
<dbReference type="Pfam" id="PF12937">
    <property type="entry name" value="F-box-like"/>
    <property type="match status" value="1"/>
</dbReference>
<dbReference type="InterPro" id="IPR032698">
    <property type="entry name" value="SirB1_N"/>
</dbReference>
<dbReference type="Gene3D" id="1.20.1280.50">
    <property type="match status" value="1"/>
</dbReference>
<keyword evidence="4" id="KW-1185">Reference proteome</keyword>
<evidence type="ECO:0000256" key="1">
    <source>
        <dbReference type="SAM" id="MobiDB-lite"/>
    </source>
</evidence>
<dbReference type="OrthoDB" id="28868at2759"/>
<feature type="compositionally biased region" description="Basic and acidic residues" evidence="1">
    <location>
        <begin position="318"/>
        <end position="328"/>
    </location>
</feature>
<sequence length="593" mass="68545">MDSSSFRNLPDELLEAIVFYLPPDATLAFGSTCRACNKITYEPLVWRRHCRQRWHYWQDKDDIDERLHAPPVQTKWRQIYNERAMVDKQALANFEALLGTQQYRIQRIEEISNFGYGIKDLFLALRDDTPDDAEDVLARRYYANAVLGQLHRGTALEKWARVQKRQMVALEEVLGAYDLFVLTGKRGDLSDVEKELDRLAAGIRARDPEFDALSIRVKAIRVAKYLRSEQLVGNPNEHDYHALRNNFISIALFDSVHSSLPLQSVAIYCAVARRLGVNAKPSNYPYHVHAVIEAPSDVTLDGKRREDSGELTPESADELMHMDPWRTSDEVPRDSLTRRLIQMGVQPPQHAYHLGSTSNLEVALRTGRNIMNSVQEVRQNQQAIGGRPSGQPDVDAAWYSMLWSMMILGDSNPNQTLHRRRQVLPYLIEHYQTHFPEDLSFIEHTLVPMFDSERELHVLMHLITAARKADQNKKAPSPRSAATSHLRYKVGQYFHHKRYPYEGFVIGWDVKCSAEDRWIQQMRVDDLPRGRNQPFYHIVADDKSVRYVAEENINILEHKPAAPLMDLAGRYFNRWDDEIKAFVSNIKDEYPDD</sequence>
<accession>A0A1V8TLX4</accession>
<evidence type="ECO:0000313" key="4">
    <source>
        <dbReference type="Proteomes" id="UP000192596"/>
    </source>
</evidence>
<feature type="region of interest" description="Disordered" evidence="1">
    <location>
        <begin position="300"/>
        <end position="328"/>
    </location>
</feature>
<name>A0A1V8TLX4_9PEZI</name>
<dbReference type="Proteomes" id="UP000192596">
    <property type="component" value="Unassembled WGS sequence"/>
</dbReference>
<dbReference type="InterPro" id="IPR036047">
    <property type="entry name" value="F-box-like_dom_sf"/>
</dbReference>
<dbReference type="GO" id="GO:0003677">
    <property type="term" value="F:DNA binding"/>
    <property type="evidence" value="ECO:0007669"/>
    <property type="project" value="InterPro"/>
</dbReference>
<dbReference type="AlphaFoldDB" id="A0A1V8TLX4"/>
<dbReference type="InParanoid" id="A0A1V8TLX4"/>
<reference evidence="4" key="1">
    <citation type="submission" date="2017-03" db="EMBL/GenBank/DDBJ databases">
        <title>Genomes of endolithic fungi from Antarctica.</title>
        <authorList>
            <person name="Coleine C."/>
            <person name="Masonjones S."/>
            <person name="Stajich J.E."/>
        </authorList>
    </citation>
    <scope>NUCLEOTIDE SEQUENCE [LARGE SCALE GENOMIC DNA]</scope>
    <source>
        <strain evidence="4">CCFEE 5527</strain>
    </source>
</reference>
<dbReference type="PANTHER" id="PTHR31350:SF27">
    <property type="entry name" value="HEMIMETHYLATED DNA-BINDING DOMAIN-CONTAINING PROTEIN"/>
    <property type="match status" value="1"/>
</dbReference>